<dbReference type="AlphaFoldDB" id="A0AAC9KBR2"/>
<keyword evidence="5 6" id="KW-0472">Membrane</keyword>
<feature type="transmembrane region" description="Helical" evidence="6">
    <location>
        <begin position="421"/>
        <end position="438"/>
    </location>
</feature>
<feature type="transmembrane region" description="Helical" evidence="6">
    <location>
        <begin position="69"/>
        <end position="87"/>
    </location>
</feature>
<evidence type="ECO:0000256" key="3">
    <source>
        <dbReference type="ARBA" id="ARBA00022692"/>
    </source>
</evidence>
<organism evidence="7 8">
    <name type="scientific">Granulibacter bethesdensis</name>
    <dbReference type="NCBI Taxonomy" id="364410"/>
    <lineage>
        <taxon>Bacteria</taxon>
        <taxon>Pseudomonadati</taxon>
        <taxon>Pseudomonadota</taxon>
        <taxon>Alphaproteobacteria</taxon>
        <taxon>Acetobacterales</taxon>
        <taxon>Acetobacteraceae</taxon>
        <taxon>Granulibacter</taxon>
    </lineage>
</organism>
<dbReference type="EMBL" id="CP018191">
    <property type="protein sequence ID" value="APH55497.1"/>
    <property type="molecule type" value="Genomic_DNA"/>
</dbReference>
<feature type="transmembrane region" description="Helical" evidence="6">
    <location>
        <begin position="396"/>
        <end position="414"/>
    </location>
</feature>
<protein>
    <submittedName>
        <fullName evidence="7">Transporter</fullName>
    </submittedName>
</protein>
<dbReference type="GO" id="GO:0055091">
    <property type="term" value="P:phospholipid homeostasis"/>
    <property type="evidence" value="ECO:0007669"/>
    <property type="project" value="TreeGrafter"/>
</dbReference>
<comment type="subcellular location">
    <subcellularLocation>
        <location evidence="1">Cell membrane</location>
        <topology evidence="1">Multi-pass membrane protein</topology>
    </subcellularLocation>
</comment>
<feature type="transmembrane region" description="Helical" evidence="6">
    <location>
        <begin position="180"/>
        <end position="202"/>
    </location>
</feature>
<evidence type="ECO:0000256" key="6">
    <source>
        <dbReference type="SAM" id="Phobius"/>
    </source>
</evidence>
<keyword evidence="2" id="KW-1003">Cell membrane</keyword>
<feature type="transmembrane region" description="Helical" evidence="6">
    <location>
        <begin position="354"/>
        <end position="376"/>
    </location>
</feature>
<feature type="transmembrane region" description="Helical" evidence="6">
    <location>
        <begin position="26"/>
        <end position="46"/>
    </location>
</feature>
<evidence type="ECO:0000256" key="1">
    <source>
        <dbReference type="ARBA" id="ARBA00004651"/>
    </source>
</evidence>
<reference evidence="8" key="1">
    <citation type="submission" date="2016-11" db="EMBL/GenBank/DDBJ databases">
        <title>Comparative genomic and phenotypic analysis of Granulibacter bethesdensis clinical isolates from patients with chronic granulomatous disease.</title>
        <authorList>
            <person name="Zarember K.A."/>
            <person name="Porcella S.F."/>
            <person name="Chu J."/>
            <person name="Ding L."/>
            <person name="Dahlstrom E."/>
            <person name="Barbian K."/>
            <person name="Martens C."/>
            <person name="Sykora L."/>
            <person name="Kramer S."/>
            <person name="Pettinato A.M."/>
            <person name="Hong H."/>
            <person name="Wald G."/>
            <person name="Berg L.J."/>
            <person name="Rogge L.S."/>
            <person name="Greenberg D.E."/>
            <person name="Falcone E.L."/>
            <person name="Neves J.F."/>
            <person name="Simoes M.J."/>
            <person name="Casal M."/>
            <person name="Rodriguez-Lopez F.C."/>
            <person name="Zelazny A."/>
            <person name="Gallin J.I."/>
            <person name="Holland S.M."/>
        </authorList>
    </citation>
    <scope>NUCLEOTIDE SEQUENCE [LARGE SCALE GENOMIC DNA]</scope>
    <source>
        <strain evidence="8">NIH9.1</strain>
    </source>
</reference>
<evidence type="ECO:0000313" key="7">
    <source>
        <dbReference type="EMBL" id="APH55497.1"/>
    </source>
</evidence>
<feature type="transmembrane region" description="Helical" evidence="6">
    <location>
        <begin position="481"/>
        <end position="500"/>
    </location>
</feature>
<dbReference type="GO" id="GO:0005886">
    <property type="term" value="C:plasma membrane"/>
    <property type="evidence" value="ECO:0007669"/>
    <property type="project" value="UniProtKB-SubCell"/>
</dbReference>
<evidence type="ECO:0000256" key="5">
    <source>
        <dbReference type="ARBA" id="ARBA00023136"/>
    </source>
</evidence>
<evidence type="ECO:0000313" key="8">
    <source>
        <dbReference type="Proteomes" id="UP000182373"/>
    </source>
</evidence>
<keyword evidence="4 6" id="KW-1133">Transmembrane helix</keyword>
<dbReference type="RefSeq" id="WP_081368990.1">
    <property type="nucleotide sequence ID" value="NZ_CP018191.1"/>
</dbReference>
<feature type="transmembrane region" description="Helical" evidence="6">
    <location>
        <begin position="306"/>
        <end position="327"/>
    </location>
</feature>
<dbReference type="PANTHER" id="PTHR34697:SF2">
    <property type="entry name" value="PHOSPHATIDYLGLYCEROL LYSYLTRANSFERASE"/>
    <property type="match status" value="1"/>
</dbReference>
<dbReference type="PANTHER" id="PTHR34697">
    <property type="entry name" value="PHOSPHATIDYLGLYCEROL LYSYLTRANSFERASE"/>
    <property type="match status" value="1"/>
</dbReference>
<gene>
    <name evidence="7" type="ORF">GbCGDNIH9_2173</name>
</gene>
<evidence type="ECO:0000256" key="4">
    <source>
        <dbReference type="ARBA" id="ARBA00022989"/>
    </source>
</evidence>
<evidence type="ECO:0000256" key="2">
    <source>
        <dbReference type="ARBA" id="ARBA00022475"/>
    </source>
</evidence>
<feature type="transmembrane region" description="Helical" evidence="6">
    <location>
        <begin position="520"/>
        <end position="540"/>
    </location>
</feature>
<dbReference type="GO" id="GO:0016755">
    <property type="term" value="F:aminoacyltransferase activity"/>
    <property type="evidence" value="ECO:0007669"/>
    <property type="project" value="TreeGrafter"/>
</dbReference>
<proteinExistence type="predicted"/>
<name>A0AAC9KBR2_9PROT</name>
<sequence>MRAKTLQRLDAKRIRQLRLLVRGKRILRRAPAFLGILLLIGAIYVVQREFHHLKVDDIKRALEEIPNRVLWISAGYTVVSYAVLTLYDRLGTIYAGRRVSYWKVSLASFCAYSLAHNLGFAAVSGAAVRYRLYAHWGLTPVQIGKVIAFCSLTFGLGGMVLGGAILLWEPESVPFFGQWLPGWGMHLLGVGMWAVVAGYVTLARMFGTFRMFGHEISLPGARMAVLQVLLATADVAVTAAIFYALLPEAEGLTYLRFLGVYLSSYTAGLAANLPGGLGVFDSAILIGLSGWLPPPQIVSAILVFRLYYYIIPLFISGALFAGNELLLRGRKAISSADQGQDALPAPSRWNAPDLAVGAATGAVALSGSLLLGLNFVDPNPDLSWLGIDTFGAAREVEMFFPSLLGTGLLVMAVGLAQRVRLAWGMTILLLLSGAAVSLARGEGVWVSAVLILTGLLLAPFREAFYRQARCLRDRMQAETMVPLFALVICLLMLAGFERHVSGLAGASWWSIVLSADVPNAIRASVAGAVLAGLAAIWGLIRPAHVTFQPWTPEWRMRCARMNGLSIPKADGVVLGEAAHAGIPFCRVGSLLLGLGDPTGPEADRVSAVWHLRDLASQEGRETALWGVGETYLQVYADLGLHAVPLDKDGLPLSGGQGRLEGLYLVCRAERDLQTILPALSGLMRPSLLAE</sequence>
<feature type="transmembrane region" description="Helical" evidence="6">
    <location>
        <begin position="444"/>
        <end position="460"/>
    </location>
</feature>
<feature type="transmembrane region" description="Helical" evidence="6">
    <location>
        <begin position="252"/>
        <end position="270"/>
    </location>
</feature>
<feature type="transmembrane region" description="Helical" evidence="6">
    <location>
        <begin position="146"/>
        <end position="168"/>
    </location>
</feature>
<dbReference type="Proteomes" id="UP000182373">
    <property type="component" value="Chromosome"/>
</dbReference>
<accession>A0AAC9KBR2</accession>
<dbReference type="InterPro" id="IPR051211">
    <property type="entry name" value="PG_lysyltransferase"/>
</dbReference>
<feature type="transmembrane region" description="Helical" evidence="6">
    <location>
        <begin position="223"/>
        <end position="246"/>
    </location>
</feature>
<keyword evidence="3 6" id="KW-0812">Transmembrane</keyword>